<dbReference type="SMART" id="SM00032">
    <property type="entry name" value="CCP"/>
    <property type="match status" value="6"/>
</dbReference>
<feature type="domain" description="VWFA" evidence="5">
    <location>
        <begin position="420"/>
        <end position="601"/>
    </location>
</feature>
<comment type="caution">
    <text evidence="4">Lacks conserved residue(s) required for the propagation of feature annotation.</text>
</comment>
<dbReference type="Gene3D" id="2.10.70.10">
    <property type="entry name" value="Complement Module, domain 1"/>
    <property type="match status" value="5"/>
</dbReference>
<reference evidence="7" key="1">
    <citation type="submission" date="2020-04" db="EMBL/GenBank/DDBJ databases">
        <authorList>
            <person name="Neveu A P."/>
        </authorList>
    </citation>
    <scope>NUCLEOTIDE SEQUENCE</scope>
    <source>
        <tissue evidence="7">Whole embryo</tissue>
    </source>
</reference>
<feature type="domain" description="Sushi" evidence="6">
    <location>
        <begin position="283"/>
        <end position="343"/>
    </location>
</feature>
<organism evidence="7">
    <name type="scientific">Phallusia mammillata</name>
    <dbReference type="NCBI Taxonomy" id="59560"/>
    <lineage>
        <taxon>Eukaryota</taxon>
        <taxon>Metazoa</taxon>
        <taxon>Chordata</taxon>
        <taxon>Tunicata</taxon>
        <taxon>Ascidiacea</taxon>
        <taxon>Phlebobranchia</taxon>
        <taxon>Ascidiidae</taxon>
        <taxon>Phallusia</taxon>
    </lineage>
</organism>
<keyword evidence="7" id="KW-0430">Lectin</keyword>
<feature type="domain" description="Sushi" evidence="6">
    <location>
        <begin position="101"/>
        <end position="161"/>
    </location>
</feature>
<dbReference type="PANTHER" id="PTHR45656">
    <property type="entry name" value="PROTEIN CBR-CLEC-78"/>
    <property type="match status" value="1"/>
</dbReference>
<dbReference type="InterPro" id="IPR000436">
    <property type="entry name" value="Sushi_SCR_CCP_dom"/>
</dbReference>
<evidence type="ECO:0000256" key="4">
    <source>
        <dbReference type="PROSITE-ProRule" id="PRU00302"/>
    </source>
</evidence>
<dbReference type="InterPro" id="IPR002035">
    <property type="entry name" value="VWF_A"/>
</dbReference>
<dbReference type="PROSITE" id="PS50923">
    <property type="entry name" value="SUSHI"/>
    <property type="match status" value="5"/>
</dbReference>
<dbReference type="AlphaFoldDB" id="A0A6F9DS03"/>
<dbReference type="InterPro" id="IPR051277">
    <property type="entry name" value="SEZ6_CSMD_C4BPB_Regulators"/>
</dbReference>
<accession>A0A6F9DS03</accession>
<dbReference type="PANTHER" id="PTHR45656:SF4">
    <property type="entry name" value="PROTEIN CBR-CLEC-78"/>
    <property type="match status" value="1"/>
</dbReference>
<dbReference type="Pfam" id="PF00084">
    <property type="entry name" value="Sushi"/>
    <property type="match status" value="5"/>
</dbReference>
<dbReference type="EMBL" id="LR790089">
    <property type="protein sequence ID" value="CAB3265951.1"/>
    <property type="molecule type" value="mRNA"/>
</dbReference>
<dbReference type="SMART" id="SM00327">
    <property type="entry name" value="VWA"/>
    <property type="match status" value="1"/>
</dbReference>
<dbReference type="GO" id="GO:0030246">
    <property type="term" value="F:carbohydrate binding"/>
    <property type="evidence" value="ECO:0007669"/>
    <property type="project" value="UniProtKB-KW"/>
</dbReference>
<keyword evidence="3 4" id="KW-1015">Disulfide bond</keyword>
<evidence type="ECO:0000259" key="5">
    <source>
        <dbReference type="PROSITE" id="PS50234"/>
    </source>
</evidence>
<dbReference type="Gene3D" id="3.40.50.410">
    <property type="entry name" value="von Willebrand factor, type A domain"/>
    <property type="match status" value="1"/>
</dbReference>
<dbReference type="SUPFAM" id="SSF53300">
    <property type="entry name" value="vWA-like"/>
    <property type="match status" value="1"/>
</dbReference>
<feature type="disulfide bond" evidence="4">
    <location>
        <begin position="314"/>
        <end position="341"/>
    </location>
</feature>
<keyword evidence="2" id="KW-0677">Repeat</keyword>
<proteinExistence type="evidence at transcript level"/>
<evidence type="ECO:0000313" key="7">
    <source>
        <dbReference type="EMBL" id="CAB3265951.1"/>
    </source>
</evidence>
<evidence type="ECO:0000256" key="1">
    <source>
        <dbReference type="ARBA" id="ARBA00022729"/>
    </source>
</evidence>
<keyword evidence="1" id="KW-0732">Signal</keyword>
<dbReference type="SUPFAM" id="SSF57535">
    <property type="entry name" value="Complement control module/SCR domain"/>
    <property type="match status" value="5"/>
</dbReference>
<gene>
    <name evidence="7" type="primary">Sele-002</name>
</gene>
<feature type="disulfide bond" evidence="4">
    <location>
        <begin position="285"/>
        <end position="328"/>
    </location>
</feature>
<feature type="disulfide bond" evidence="4">
    <location>
        <begin position="132"/>
        <end position="159"/>
    </location>
</feature>
<dbReference type="CDD" id="cd01450">
    <property type="entry name" value="vWFA_subfamily_ECM"/>
    <property type="match status" value="1"/>
</dbReference>
<feature type="disulfide bond" evidence="4">
    <location>
        <begin position="193"/>
        <end position="220"/>
    </location>
</feature>
<name>A0A6F9DS03_9ASCI</name>
<dbReference type="Pfam" id="PF00092">
    <property type="entry name" value="VWA"/>
    <property type="match status" value="1"/>
</dbReference>
<protein>
    <submittedName>
        <fullName evidence="7">E-selectin-like</fullName>
    </submittedName>
</protein>
<feature type="domain" description="Sushi" evidence="6">
    <location>
        <begin position="162"/>
        <end position="222"/>
    </location>
</feature>
<feature type="domain" description="Sushi" evidence="6">
    <location>
        <begin position="223"/>
        <end position="282"/>
    </location>
</feature>
<dbReference type="PROSITE" id="PS50234">
    <property type="entry name" value="VWFA"/>
    <property type="match status" value="1"/>
</dbReference>
<dbReference type="InterPro" id="IPR036465">
    <property type="entry name" value="vWFA_dom_sf"/>
</dbReference>
<evidence type="ECO:0000256" key="3">
    <source>
        <dbReference type="ARBA" id="ARBA00023157"/>
    </source>
</evidence>
<evidence type="ECO:0000256" key="2">
    <source>
        <dbReference type="ARBA" id="ARBA00022737"/>
    </source>
</evidence>
<feature type="domain" description="Sushi" evidence="6">
    <location>
        <begin position="33"/>
        <end position="100"/>
    </location>
</feature>
<feature type="disulfide bond" evidence="4">
    <location>
        <begin position="253"/>
        <end position="280"/>
    </location>
</feature>
<feature type="disulfide bond" evidence="4">
    <location>
        <begin position="164"/>
        <end position="207"/>
    </location>
</feature>
<sequence>MPAWDPVQCNPLFTKNSVCRCCCDDDFCNERALPCDENPTCPPAMNPTFGSVECSNMNFLNSTCSYKCNPGYNLVGDSEVGCFETSGGLVWERTAPKCERAECDALEAPERQNGRRRCSDSNKVGSSCIYSCDEGYELMGNLQINCNLDGKWSNESPTCIRVTCDIAATSNIANGETICEESNFYASVCVFSCRIGFYLEGDETTTCQQNGEWTVSKPTCQRVTCEKQDVEIGNGLSVCSDSNFYGSTCTFACDEGYLLIGPARVTCQDNFIWSTPPSFCEQITCEKQAYNDFENGDAECTDSNIYGSSCAFTCDDGYFLTGQDTIQCIGDGVWSNPPPSCQRETCGPADINPQNGLAECDQENKSFSKCKFSCGLQTDNWDIFGSNETACEKDPFTGTFEWTNDPPCCAKRCPPFAQVDLFLVLDSSSSVGKENWNKTVYFVKSVIDNFVVSSSDMLVAAIRYNRYIDTDSEILIGQYQDLKSTTDAIINLPYDGSGTLTGQALTYVREKMLTAPGNRPNVQDMVLVVTDGISKDDTAGPASELRSAKANVVALGVVNEKGSLKKDDIIDIAGDPEKTVLLESGFGGLTDDLVEVILNQICGDPCDRRNQYAEFIST</sequence>
<feature type="disulfide bond" evidence="4">
    <location>
        <begin position="103"/>
        <end position="146"/>
    </location>
</feature>
<evidence type="ECO:0000259" key="6">
    <source>
        <dbReference type="PROSITE" id="PS50923"/>
    </source>
</evidence>
<dbReference type="CDD" id="cd00033">
    <property type="entry name" value="CCP"/>
    <property type="match status" value="5"/>
</dbReference>
<keyword evidence="4" id="KW-0768">Sushi</keyword>
<dbReference type="InterPro" id="IPR035976">
    <property type="entry name" value="Sushi/SCR/CCP_sf"/>
</dbReference>